<evidence type="ECO:0008006" key="3">
    <source>
        <dbReference type="Google" id="ProtNLM"/>
    </source>
</evidence>
<accession>A0A1W9ZXU9</accession>
<gene>
    <name evidence="1" type="ORF">BST12_09780</name>
</gene>
<sequence>MQSGQLRVDIHQLRATANQWRQSSARLDIAAPPLPRQPRQPTAAAVSSVHAAVDLAAGALTIRTQATSSAVDAGAAGYTNNETTAAAAIAAVRSRRV</sequence>
<organism evidence="1 2">
    <name type="scientific">Mycobacterium angelicum</name>
    <dbReference type="NCBI Taxonomy" id="470074"/>
    <lineage>
        <taxon>Bacteria</taxon>
        <taxon>Bacillati</taxon>
        <taxon>Actinomycetota</taxon>
        <taxon>Actinomycetes</taxon>
        <taxon>Mycobacteriales</taxon>
        <taxon>Mycobacteriaceae</taxon>
        <taxon>Mycobacterium</taxon>
    </lineage>
</organism>
<dbReference type="Proteomes" id="UP000192284">
    <property type="component" value="Unassembled WGS sequence"/>
</dbReference>
<dbReference type="RefSeq" id="WP_083112904.1">
    <property type="nucleotide sequence ID" value="NZ_JACKTS010000037.1"/>
</dbReference>
<proteinExistence type="predicted"/>
<protein>
    <recommendedName>
        <fullName evidence="3">PE domain-containing protein</fullName>
    </recommendedName>
</protein>
<dbReference type="EMBL" id="MVHE01000010">
    <property type="protein sequence ID" value="ORA22438.1"/>
    <property type="molecule type" value="Genomic_DNA"/>
</dbReference>
<comment type="caution">
    <text evidence="1">The sequence shown here is derived from an EMBL/GenBank/DDBJ whole genome shotgun (WGS) entry which is preliminary data.</text>
</comment>
<dbReference type="AlphaFoldDB" id="A0A1W9ZXU9"/>
<name>A0A1W9ZXU9_MYCAN</name>
<evidence type="ECO:0000313" key="2">
    <source>
        <dbReference type="Proteomes" id="UP000192284"/>
    </source>
</evidence>
<evidence type="ECO:0000313" key="1">
    <source>
        <dbReference type="EMBL" id="ORA22438.1"/>
    </source>
</evidence>
<keyword evidence="2" id="KW-1185">Reference proteome</keyword>
<reference evidence="1 2" key="1">
    <citation type="submission" date="2017-02" db="EMBL/GenBank/DDBJ databases">
        <title>The new phylogeny of genus Mycobacterium.</title>
        <authorList>
            <person name="Tortoli E."/>
            <person name="Trovato A."/>
            <person name="Cirillo D.M."/>
        </authorList>
    </citation>
    <scope>NUCLEOTIDE SEQUENCE [LARGE SCALE GENOMIC DNA]</scope>
    <source>
        <strain evidence="1 2">DSM 45057</strain>
    </source>
</reference>